<feature type="domain" description="YhcG PDDEXK nuclease" evidence="1">
    <location>
        <begin position="171"/>
        <end position="322"/>
    </location>
</feature>
<gene>
    <name evidence="3" type="ORF">QS748_01160</name>
</gene>
<dbReference type="Pfam" id="PF17761">
    <property type="entry name" value="DUF1016_N"/>
    <property type="match status" value="1"/>
</dbReference>
<feature type="domain" description="YhcG N-terminal" evidence="2">
    <location>
        <begin position="15"/>
        <end position="149"/>
    </location>
</feature>
<dbReference type="Gene3D" id="3.40.1350.10">
    <property type="match status" value="1"/>
</dbReference>
<organism evidence="3 4">
    <name type="scientific">Candidatus Endonucleibacter bathymodioli</name>
    <dbReference type="NCBI Taxonomy" id="539814"/>
    <lineage>
        <taxon>Bacteria</taxon>
        <taxon>Pseudomonadati</taxon>
        <taxon>Pseudomonadota</taxon>
        <taxon>Gammaproteobacteria</taxon>
        <taxon>Oceanospirillales</taxon>
        <taxon>Endozoicomonadaceae</taxon>
        <taxon>Candidatus Endonucleibacter</taxon>
    </lineage>
</organism>
<proteinExistence type="predicted"/>
<evidence type="ECO:0000259" key="1">
    <source>
        <dbReference type="Pfam" id="PF06250"/>
    </source>
</evidence>
<dbReference type="PANTHER" id="PTHR30547:SF5">
    <property type="entry name" value="NUCLEASE YHCG-RELATED"/>
    <property type="match status" value="1"/>
</dbReference>
<dbReference type="Pfam" id="PF06250">
    <property type="entry name" value="YhcG_C"/>
    <property type="match status" value="1"/>
</dbReference>
<evidence type="ECO:0000313" key="3">
    <source>
        <dbReference type="EMBL" id="MDP0587879.1"/>
    </source>
</evidence>
<sequence length="334" mass="38940">MNDLTNINESQFGEVLAQIQQAKQQAFQQVNKTLVQLYWNIGQYVSNNVEQAGWGKGVVGELADFIQQKEPNMNGFSARNIWRMKQFYEIYREFPKLSTLWTVLPWSHNRRIMTLKTAEEREFYLLLCSKKKYSFRELERLIKTGTFERTMLANKKRSPVVSELPKSTDGIFKDSYVFEFLDLPIPHKEKDLQQALFASLKDFILELGFGFTFIGQEYRLQVGNDDFVIDLLFFHRQLQCMVAIELKTDKFKPAYLGQLEFYLEALDQNVKLAHENPSIGILLCREKDDEVVKLALNRSLSPTVIADYETKLIPKELLRQKLNEFYALLEGGDS</sequence>
<dbReference type="EMBL" id="JASXSV010000001">
    <property type="protein sequence ID" value="MDP0587879.1"/>
    <property type="molecule type" value="Genomic_DNA"/>
</dbReference>
<dbReference type="AlphaFoldDB" id="A0AA90SS16"/>
<dbReference type="InterPro" id="IPR053148">
    <property type="entry name" value="PD-DEXK-like_domain"/>
</dbReference>
<evidence type="ECO:0000259" key="2">
    <source>
        <dbReference type="Pfam" id="PF17761"/>
    </source>
</evidence>
<dbReference type="InterPro" id="IPR011856">
    <property type="entry name" value="tRNA_endonuc-like_dom_sf"/>
</dbReference>
<accession>A0AA90SS16</accession>
<comment type="caution">
    <text evidence="3">The sequence shown here is derived from an EMBL/GenBank/DDBJ whole genome shotgun (WGS) entry which is preliminary data.</text>
</comment>
<keyword evidence="4" id="KW-1185">Reference proteome</keyword>
<dbReference type="PANTHER" id="PTHR30547">
    <property type="entry name" value="UNCHARACTERIZED PROTEIN YHCG-RELATED"/>
    <property type="match status" value="1"/>
</dbReference>
<dbReference type="Proteomes" id="UP001178148">
    <property type="component" value="Unassembled WGS sequence"/>
</dbReference>
<reference evidence="3 4" key="1">
    <citation type="journal article" date="2023" name="bioRxiv">
        <title>An intranuclear bacterial parasite of deep-sea mussels expresses apoptosis inhibitors acquired from its host.</title>
        <authorList>
            <person name="Gonzalez Porras M.A."/>
            <person name="Assie A."/>
            <person name="Tietjen M."/>
            <person name="Violette M."/>
            <person name="Kleiner M."/>
            <person name="Gruber-Vodicka H."/>
            <person name="Dubilier N."/>
            <person name="Leisch N."/>
        </authorList>
    </citation>
    <scope>NUCLEOTIDE SEQUENCE [LARGE SCALE GENOMIC DNA]</scope>
    <source>
        <strain evidence="3">IAP13</strain>
    </source>
</reference>
<dbReference type="InterPro" id="IPR041527">
    <property type="entry name" value="YhcG_N"/>
</dbReference>
<protein>
    <submittedName>
        <fullName evidence="3">PDDEXK nuclease domain-containing protein</fullName>
    </submittedName>
</protein>
<dbReference type="GO" id="GO:0003676">
    <property type="term" value="F:nucleic acid binding"/>
    <property type="evidence" value="ECO:0007669"/>
    <property type="project" value="InterPro"/>
</dbReference>
<dbReference type="InterPro" id="IPR009362">
    <property type="entry name" value="YhcG_C"/>
</dbReference>
<evidence type="ECO:0000313" key="4">
    <source>
        <dbReference type="Proteomes" id="UP001178148"/>
    </source>
</evidence>
<name>A0AA90SS16_9GAMM</name>